<gene>
    <name evidence="2" type="ORF">HMPREF9708_00989</name>
</gene>
<dbReference type="AlphaFoldDB" id="H3NJF0"/>
<proteinExistence type="predicted"/>
<dbReference type="HOGENOM" id="CLU_147162_6_2_9"/>
<dbReference type="Gene3D" id="3.30.2310.20">
    <property type="entry name" value="RelE-like"/>
    <property type="match status" value="1"/>
</dbReference>
<keyword evidence="1" id="KW-1277">Toxin-antitoxin system</keyword>
<name>H3NJF0_9LACT</name>
<dbReference type="Proteomes" id="UP000006190">
    <property type="component" value="Unassembled WGS sequence"/>
</dbReference>
<dbReference type="SUPFAM" id="SSF143011">
    <property type="entry name" value="RelE-like"/>
    <property type="match status" value="1"/>
</dbReference>
<evidence type="ECO:0000313" key="3">
    <source>
        <dbReference type="Proteomes" id="UP000006190"/>
    </source>
</evidence>
<sequence>MANYRIRILPSFEEDLNQIVDYIALTLSNPSAAMNLVENVHKAIEGRANYPLNFQPFLSQKKRKHPYYVIRVGNYSIFYVVIDSVMEIRRILYTKRRLDSQL</sequence>
<dbReference type="InterPro" id="IPR035093">
    <property type="entry name" value="RelE/ParE_toxin_dom_sf"/>
</dbReference>
<dbReference type="STRING" id="883113.HMPREF9708_00989"/>
<dbReference type="OrthoDB" id="362857at2"/>
<accession>H3NJF0</accession>
<comment type="caution">
    <text evidence="2">The sequence shown here is derived from an EMBL/GenBank/DDBJ whole genome shotgun (WGS) entry which is preliminary data.</text>
</comment>
<dbReference type="EMBL" id="AGEG01000013">
    <property type="protein sequence ID" value="EHR36763.1"/>
    <property type="molecule type" value="Genomic_DNA"/>
</dbReference>
<evidence type="ECO:0008006" key="4">
    <source>
        <dbReference type="Google" id="ProtNLM"/>
    </source>
</evidence>
<evidence type="ECO:0000256" key="1">
    <source>
        <dbReference type="ARBA" id="ARBA00022649"/>
    </source>
</evidence>
<dbReference type="InterPro" id="IPR007712">
    <property type="entry name" value="RelE/ParE_toxin"/>
</dbReference>
<evidence type="ECO:0000313" key="2">
    <source>
        <dbReference type="EMBL" id="EHR36763.1"/>
    </source>
</evidence>
<dbReference type="eggNOG" id="COG3668">
    <property type="taxonomic scope" value="Bacteria"/>
</dbReference>
<dbReference type="Pfam" id="PF05016">
    <property type="entry name" value="ParE_toxin"/>
    <property type="match status" value="1"/>
</dbReference>
<keyword evidence="3" id="KW-1185">Reference proteome</keyword>
<dbReference type="RefSeq" id="WP_006309124.1">
    <property type="nucleotide sequence ID" value="NZ_JH601133.1"/>
</dbReference>
<protein>
    <recommendedName>
        <fullName evidence="4">RelE/StbE family addiction module toxin</fullName>
    </recommendedName>
</protein>
<organism evidence="2 3">
    <name type="scientific">Facklamia languida CCUG 37842</name>
    <dbReference type="NCBI Taxonomy" id="883113"/>
    <lineage>
        <taxon>Bacteria</taxon>
        <taxon>Bacillati</taxon>
        <taxon>Bacillota</taxon>
        <taxon>Bacilli</taxon>
        <taxon>Lactobacillales</taxon>
        <taxon>Aerococcaceae</taxon>
        <taxon>Facklamia</taxon>
    </lineage>
</organism>
<reference evidence="2 3" key="1">
    <citation type="submission" date="2012-01" db="EMBL/GenBank/DDBJ databases">
        <title>The Genome Sequence of Facklamia languida CCUG 37842.</title>
        <authorList>
            <consortium name="The Broad Institute Genome Sequencing Platform"/>
            <person name="Earl A."/>
            <person name="Ward D."/>
            <person name="Feldgarden M."/>
            <person name="Gevers D."/>
            <person name="Huys G."/>
            <person name="Young S.K."/>
            <person name="Zeng Q."/>
            <person name="Gargeya S."/>
            <person name="Fitzgerald M."/>
            <person name="Haas B."/>
            <person name="Abouelleil A."/>
            <person name="Alvarado L."/>
            <person name="Arachchi H.M."/>
            <person name="Berlin A."/>
            <person name="Chapman S.B."/>
            <person name="Gearin G."/>
            <person name="Goldberg J."/>
            <person name="Griggs A."/>
            <person name="Gujja S."/>
            <person name="Hansen M."/>
            <person name="Heiman D."/>
            <person name="Howarth C."/>
            <person name="Larimer J."/>
            <person name="Lui A."/>
            <person name="MacDonald P.J.P."/>
            <person name="McCowen C."/>
            <person name="Montmayeur A."/>
            <person name="Murphy C."/>
            <person name="Neiman D."/>
            <person name="Pearson M."/>
            <person name="Priest M."/>
            <person name="Roberts A."/>
            <person name="Saif S."/>
            <person name="Shea T."/>
            <person name="Sisk P."/>
            <person name="Stolte C."/>
            <person name="Sykes S."/>
            <person name="Wortman J."/>
            <person name="Nusbaum C."/>
            <person name="Birren B."/>
        </authorList>
    </citation>
    <scope>NUCLEOTIDE SEQUENCE [LARGE SCALE GENOMIC DNA]</scope>
    <source>
        <strain evidence="2 3">CCUG 37842</strain>
    </source>
</reference>